<evidence type="ECO:0000313" key="1">
    <source>
        <dbReference type="EMBL" id="KAH3841045.1"/>
    </source>
</evidence>
<comment type="caution">
    <text evidence="1">The sequence shown here is derived from an EMBL/GenBank/DDBJ whole genome shotgun (WGS) entry which is preliminary data.</text>
</comment>
<gene>
    <name evidence="1" type="ORF">DPMN_114504</name>
</gene>
<protein>
    <submittedName>
        <fullName evidence="1">Uncharacterized protein</fullName>
    </submittedName>
</protein>
<dbReference type="EMBL" id="JAIWYP010000004">
    <property type="protein sequence ID" value="KAH3841045.1"/>
    <property type="molecule type" value="Genomic_DNA"/>
</dbReference>
<dbReference type="AlphaFoldDB" id="A0A9D4KK53"/>
<organism evidence="1 2">
    <name type="scientific">Dreissena polymorpha</name>
    <name type="common">Zebra mussel</name>
    <name type="synonym">Mytilus polymorpha</name>
    <dbReference type="NCBI Taxonomy" id="45954"/>
    <lineage>
        <taxon>Eukaryota</taxon>
        <taxon>Metazoa</taxon>
        <taxon>Spiralia</taxon>
        <taxon>Lophotrochozoa</taxon>
        <taxon>Mollusca</taxon>
        <taxon>Bivalvia</taxon>
        <taxon>Autobranchia</taxon>
        <taxon>Heteroconchia</taxon>
        <taxon>Euheterodonta</taxon>
        <taxon>Imparidentia</taxon>
        <taxon>Neoheterodontei</taxon>
        <taxon>Myida</taxon>
        <taxon>Dreissenoidea</taxon>
        <taxon>Dreissenidae</taxon>
        <taxon>Dreissena</taxon>
    </lineage>
</organism>
<evidence type="ECO:0000313" key="2">
    <source>
        <dbReference type="Proteomes" id="UP000828390"/>
    </source>
</evidence>
<accession>A0A9D4KK53</accession>
<keyword evidence="2" id="KW-1185">Reference proteome</keyword>
<dbReference type="Proteomes" id="UP000828390">
    <property type="component" value="Unassembled WGS sequence"/>
</dbReference>
<reference evidence="1" key="2">
    <citation type="submission" date="2020-11" db="EMBL/GenBank/DDBJ databases">
        <authorList>
            <person name="McCartney M.A."/>
            <person name="Auch B."/>
            <person name="Kono T."/>
            <person name="Mallez S."/>
            <person name="Becker A."/>
            <person name="Gohl D.M."/>
            <person name="Silverstein K.A.T."/>
            <person name="Koren S."/>
            <person name="Bechman K.B."/>
            <person name="Herman A."/>
            <person name="Abrahante J.E."/>
            <person name="Garbe J."/>
        </authorList>
    </citation>
    <scope>NUCLEOTIDE SEQUENCE</scope>
    <source>
        <strain evidence="1">Duluth1</strain>
        <tissue evidence="1">Whole animal</tissue>
    </source>
</reference>
<reference evidence="1" key="1">
    <citation type="journal article" date="2019" name="bioRxiv">
        <title>The Genome of the Zebra Mussel, Dreissena polymorpha: A Resource for Invasive Species Research.</title>
        <authorList>
            <person name="McCartney M.A."/>
            <person name="Auch B."/>
            <person name="Kono T."/>
            <person name="Mallez S."/>
            <person name="Zhang Y."/>
            <person name="Obille A."/>
            <person name="Becker A."/>
            <person name="Abrahante J.E."/>
            <person name="Garbe J."/>
            <person name="Badalamenti J.P."/>
            <person name="Herman A."/>
            <person name="Mangelson H."/>
            <person name="Liachko I."/>
            <person name="Sullivan S."/>
            <person name="Sone E.D."/>
            <person name="Koren S."/>
            <person name="Silverstein K.A.T."/>
            <person name="Beckman K.B."/>
            <person name="Gohl D.M."/>
        </authorList>
    </citation>
    <scope>NUCLEOTIDE SEQUENCE</scope>
    <source>
        <strain evidence="1">Duluth1</strain>
        <tissue evidence="1">Whole animal</tissue>
    </source>
</reference>
<sequence length="117" mass="13292">MADVFRFGDKVRKTVEKAGLKIPASGRDNAKVVWRPLLQSEWSKLATDKCHNSHIYPQSNTWFDYGKQYFNESDFITGIKLKTDKYPTRATLARSSPGYDATCRHCHTGPETIGHIS</sequence>
<name>A0A9D4KK53_DREPO</name>
<proteinExistence type="predicted"/>